<reference evidence="1" key="2">
    <citation type="submission" date="2020-11" db="EMBL/GenBank/DDBJ databases">
        <authorList>
            <person name="McCartney M.A."/>
            <person name="Auch B."/>
            <person name="Kono T."/>
            <person name="Mallez S."/>
            <person name="Becker A."/>
            <person name="Gohl D.M."/>
            <person name="Silverstein K.A.T."/>
            <person name="Koren S."/>
            <person name="Bechman K.B."/>
            <person name="Herman A."/>
            <person name="Abrahante J.E."/>
            <person name="Garbe J."/>
        </authorList>
    </citation>
    <scope>NUCLEOTIDE SEQUENCE</scope>
    <source>
        <strain evidence="1">Duluth1</strain>
        <tissue evidence="1">Whole animal</tissue>
    </source>
</reference>
<gene>
    <name evidence="1" type="ORF">DPMN_097160</name>
</gene>
<proteinExistence type="predicted"/>
<dbReference type="InterPro" id="IPR036770">
    <property type="entry name" value="Ankyrin_rpt-contain_sf"/>
</dbReference>
<dbReference type="EMBL" id="JAIWYP010000003">
    <property type="protein sequence ID" value="KAH3854615.1"/>
    <property type="molecule type" value="Genomic_DNA"/>
</dbReference>
<dbReference type="AlphaFoldDB" id="A0A9D4L9S9"/>
<reference evidence="1" key="1">
    <citation type="journal article" date="2019" name="bioRxiv">
        <title>The Genome of the Zebra Mussel, Dreissena polymorpha: A Resource for Invasive Species Research.</title>
        <authorList>
            <person name="McCartney M.A."/>
            <person name="Auch B."/>
            <person name="Kono T."/>
            <person name="Mallez S."/>
            <person name="Zhang Y."/>
            <person name="Obille A."/>
            <person name="Becker A."/>
            <person name="Abrahante J.E."/>
            <person name="Garbe J."/>
            <person name="Badalamenti J.P."/>
            <person name="Herman A."/>
            <person name="Mangelson H."/>
            <person name="Liachko I."/>
            <person name="Sullivan S."/>
            <person name="Sone E.D."/>
            <person name="Koren S."/>
            <person name="Silverstein K.A.T."/>
            <person name="Beckman K.B."/>
            <person name="Gohl D.M."/>
        </authorList>
    </citation>
    <scope>NUCLEOTIDE SEQUENCE</scope>
    <source>
        <strain evidence="1">Duluth1</strain>
        <tissue evidence="1">Whole animal</tissue>
    </source>
</reference>
<name>A0A9D4L9S9_DREPO</name>
<organism evidence="1 2">
    <name type="scientific">Dreissena polymorpha</name>
    <name type="common">Zebra mussel</name>
    <name type="synonym">Mytilus polymorpha</name>
    <dbReference type="NCBI Taxonomy" id="45954"/>
    <lineage>
        <taxon>Eukaryota</taxon>
        <taxon>Metazoa</taxon>
        <taxon>Spiralia</taxon>
        <taxon>Lophotrochozoa</taxon>
        <taxon>Mollusca</taxon>
        <taxon>Bivalvia</taxon>
        <taxon>Autobranchia</taxon>
        <taxon>Heteroconchia</taxon>
        <taxon>Euheterodonta</taxon>
        <taxon>Imparidentia</taxon>
        <taxon>Neoheterodontei</taxon>
        <taxon>Myida</taxon>
        <taxon>Dreissenoidea</taxon>
        <taxon>Dreissenidae</taxon>
        <taxon>Dreissena</taxon>
    </lineage>
</organism>
<dbReference type="Proteomes" id="UP000828390">
    <property type="component" value="Unassembled WGS sequence"/>
</dbReference>
<dbReference type="Gene3D" id="1.25.40.20">
    <property type="entry name" value="Ankyrin repeat-containing domain"/>
    <property type="match status" value="1"/>
</dbReference>
<dbReference type="SUPFAM" id="SSF48403">
    <property type="entry name" value="Ankyrin repeat"/>
    <property type="match status" value="1"/>
</dbReference>
<evidence type="ECO:0000313" key="1">
    <source>
        <dbReference type="EMBL" id="KAH3854615.1"/>
    </source>
</evidence>
<comment type="caution">
    <text evidence="1">The sequence shown here is derived from an EMBL/GenBank/DDBJ whole genome shotgun (WGS) entry which is preliminary data.</text>
</comment>
<keyword evidence="2" id="KW-1185">Reference proteome</keyword>
<accession>A0A9D4L9S9</accession>
<evidence type="ECO:0000313" key="2">
    <source>
        <dbReference type="Proteomes" id="UP000828390"/>
    </source>
</evidence>
<sequence length="51" mass="5530">MSLTVKIAQLLLDAGCDPTAETADGKTALMLAIEKVGKMFWSWELGEITKC</sequence>
<protein>
    <submittedName>
        <fullName evidence="1">Uncharacterized protein</fullName>
    </submittedName>
</protein>